<dbReference type="PANTHER" id="PTHR12526:SF630">
    <property type="entry name" value="GLYCOSYLTRANSFERASE"/>
    <property type="match status" value="1"/>
</dbReference>
<dbReference type="EMBL" id="RBZP01000006">
    <property type="protein sequence ID" value="RKQ33487.1"/>
    <property type="molecule type" value="Genomic_DNA"/>
</dbReference>
<keyword evidence="3" id="KW-1185">Reference proteome</keyword>
<accession>A0A495A2G5</accession>
<dbReference type="Proteomes" id="UP000269301">
    <property type="component" value="Unassembled WGS sequence"/>
</dbReference>
<proteinExistence type="predicted"/>
<evidence type="ECO:0000313" key="3">
    <source>
        <dbReference type="Proteomes" id="UP000269301"/>
    </source>
</evidence>
<evidence type="ECO:0000313" key="2">
    <source>
        <dbReference type="EMBL" id="RKQ33487.1"/>
    </source>
</evidence>
<dbReference type="CDD" id="cd03811">
    <property type="entry name" value="GT4_GT28_WabH-like"/>
    <property type="match status" value="1"/>
</dbReference>
<comment type="caution">
    <text evidence="2">The sequence shown here is derived from an EMBL/GenBank/DDBJ whole genome shotgun (WGS) entry which is preliminary data.</text>
</comment>
<dbReference type="Pfam" id="PF00534">
    <property type="entry name" value="Glycos_transf_1"/>
    <property type="match status" value="1"/>
</dbReference>
<dbReference type="AlphaFoldDB" id="A0A495A2G5"/>
<dbReference type="InterPro" id="IPR001296">
    <property type="entry name" value="Glyco_trans_1"/>
</dbReference>
<keyword evidence="2" id="KW-0808">Transferase</keyword>
<reference evidence="2 3" key="1">
    <citation type="journal article" date="2016" name="Int. J. Syst. Evol. Microbiol.">
        <title>Oceanobacillus halophilus sp. nov., a novel moderately halophilic bacterium from a hypersaline lake.</title>
        <authorList>
            <person name="Amoozegar M.A."/>
            <person name="Bagheri M."/>
            <person name="Makhdoumi A."/>
            <person name="Nikou M.M."/>
            <person name="Fazeli S.A.S."/>
            <person name="Schumann P."/>
            <person name="Sproer C."/>
            <person name="Sanchez-Porro C."/>
            <person name="Ventosa A."/>
        </authorList>
    </citation>
    <scope>NUCLEOTIDE SEQUENCE [LARGE SCALE GENOMIC DNA]</scope>
    <source>
        <strain evidence="2 3">DSM 23996</strain>
    </source>
</reference>
<dbReference type="GO" id="GO:0016757">
    <property type="term" value="F:glycosyltransferase activity"/>
    <property type="evidence" value="ECO:0007669"/>
    <property type="project" value="InterPro"/>
</dbReference>
<gene>
    <name evidence="2" type="ORF">D8M06_09765</name>
</gene>
<dbReference type="Gene3D" id="3.40.50.2000">
    <property type="entry name" value="Glycogen Phosphorylase B"/>
    <property type="match status" value="2"/>
</dbReference>
<organism evidence="2 3">
    <name type="scientific">Oceanobacillus halophilus</name>
    <dbReference type="NCBI Taxonomy" id="930130"/>
    <lineage>
        <taxon>Bacteria</taxon>
        <taxon>Bacillati</taxon>
        <taxon>Bacillota</taxon>
        <taxon>Bacilli</taxon>
        <taxon>Bacillales</taxon>
        <taxon>Bacillaceae</taxon>
        <taxon>Oceanobacillus</taxon>
    </lineage>
</organism>
<feature type="domain" description="Glycosyl transferase family 1" evidence="1">
    <location>
        <begin position="229"/>
        <end position="376"/>
    </location>
</feature>
<dbReference type="PANTHER" id="PTHR12526">
    <property type="entry name" value="GLYCOSYLTRANSFERASE"/>
    <property type="match status" value="1"/>
</dbReference>
<dbReference type="RefSeq" id="WP_121204218.1">
    <property type="nucleotide sequence ID" value="NZ_RBZP01000006.1"/>
</dbReference>
<dbReference type="OrthoDB" id="9813638at2"/>
<protein>
    <submittedName>
        <fullName evidence="2">Glycosyltransferase</fullName>
    </submittedName>
</protein>
<evidence type="ECO:0000259" key="1">
    <source>
        <dbReference type="Pfam" id="PF00534"/>
    </source>
</evidence>
<name>A0A495A2G5_9BACI</name>
<dbReference type="SUPFAM" id="SSF53756">
    <property type="entry name" value="UDP-Glycosyltransferase/glycogen phosphorylase"/>
    <property type="match status" value="1"/>
</dbReference>
<sequence>MKKKVVFMIINMNVGGTEKALLNMIAELPKENFEVTILMLEKYGGFLDLIPNHVHIEYVSLYDDIRDMVNNPPLKVAWKTMEKGKVISACSIIILHLLSKLRKERSIFYFYLLKNVPVMKTKFDIAVAYAGPMDLISYFIATKVNAKKKVQWIHFDITKIGFNKYFAAKVYKRFDKIFVVSNEGKEKVINQLPVLKHKTEVFFNLISANLITEAAIEGKGFQDDFNGIRIVTVGRLTVEKGQDLAIKACSKLIENGFNIRWYCVGEGDSRIRYEEMIDNLHLNEHFILLGEDPNPYQYIKDCDIYVQPSKHEGYCITLAEARALRKPIVTTNFIGAIEQIKNNETGIIVNVDEFDIYQAVKELINHPKQCREFSSNLSKETHNNKFEMEKIYRLV</sequence>